<accession>A0ABT3G1B0</accession>
<keyword evidence="9" id="KW-1185">Reference proteome</keyword>
<dbReference type="Pfam" id="PF00728">
    <property type="entry name" value="Glyco_hydro_20"/>
    <property type="match status" value="1"/>
</dbReference>
<evidence type="ECO:0000256" key="4">
    <source>
        <dbReference type="ARBA" id="ARBA00022801"/>
    </source>
</evidence>
<dbReference type="PANTHER" id="PTHR22600">
    <property type="entry name" value="BETA-HEXOSAMINIDASE"/>
    <property type="match status" value="1"/>
</dbReference>
<keyword evidence="4" id="KW-0378">Hydrolase</keyword>
<dbReference type="InterPro" id="IPR025705">
    <property type="entry name" value="Beta_hexosaminidase_sua/sub"/>
</dbReference>
<proteinExistence type="inferred from homology"/>
<evidence type="ECO:0000256" key="1">
    <source>
        <dbReference type="ARBA" id="ARBA00001231"/>
    </source>
</evidence>
<dbReference type="EMBL" id="JAPDDR010000004">
    <property type="protein sequence ID" value="MCW1913617.1"/>
    <property type="molecule type" value="Genomic_DNA"/>
</dbReference>
<dbReference type="InterPro" id="IPR017853">
    <property type="entry name" value="GH"/>
</dbReference>
<evidence type="ECO:0000256" key="2">
    <source>
        <dbReference type="ARBA" id="ARBA00006285"/>
    </source>
</evidence>
<evidence type="ECO:0000313" key="8">
    <source>
        <dbReference type="EMBL" id="MCW1913617.1"/>
    </source>
</evidence>
<feature type="domain" description="Beta-hexosaminidase bacterial type N-terminal" evidence="7">
    <location>
        <begin position="18"/>
        <end position="148"/>
    </location>
</feature>
<evidence type="ECO:0000259" key="7">
    <source>
        <dbReference type="Pfam" id="PF02838"/>
    </source>
</evidence>
<feature type="domain" description="Glycoside hydrolase family 20 catalytic" evidence="6">
    <location>
        <begin position="152"/>
        <end position="503"/>
    </location>
</feature>
<sequence length="669" mass="74341">MRKALLAAALVSCLAAEPAIIPLPKEMKAGEGSFPIVPNTSVRYEGALDQVAKLFADDLGARTGNRAAPLREDPLIELASEIRLKLDPALPLRPGGYKLEVSPEGTMVTGKDMAGVWYGTRSLLQLLPPIGSADWKKGAAIPAVSITDEPRFGWRGMHLDVSRHLHAVEDIKKFIDWLAFHKLNTLHWHITDDQGWRVEIKKYPKLTEIGGYRDSTPPYGNRDSDDGKRYGGFYTQEQIKEVVAYAAARQIAVVPEIDMPGHMAAAITAYPELGNSDIPNYSPKVRNRWGIHFDTLAPTEETFKFVDDVLTEICAIFPSTYIHIGGDEAPKDQWEQSPRVRELMKKEGMKDGHDVQSYFVKRVEKILAAKGRKLIGWDEIREGGLAPNATVMSWRGEAGAVASAKEGHDVVMASTSHLYLDHYQLPKNPELAKGVEFEAWGGFQPIYNVYSYDPVPKGLNAEEAKHILGVQAQLWAEYLKTWDKVEYTAFPRIAALAEIAWTPVEKKNYEDFRSRLDPIMAHYKAAGVRHAQPLAPPKRQTKDGSTIETSLRSFRAEFLWPELAYDGDPETFFWSAAKLKAGDHFTLTLRAAVSGKKVKVVTGDKVGPFTDKLDRGVLEASSNGQQWTEITAFKDGVAEGTAPEGTTSLRIRVTAAQEHWISIGEIEIE</sequence>
<dbReference type="Gene3D" id="3.30.379.10">
    <property type="entry name" value="Chitobiase/beta-hexosaminidase domain 2-like"/>
    <property type="match status" value="1"/>
</dbReference>
<dbReference type="PRINTS" id="PR00738">
    <property type="entry name" value="GLHYDRLASE20"/>
</dbReference>
<name>A0ABT3G1B0_9BACT</name>
<dbReference type="Pfam" id="PF02838">
    <property type="entry name" value="Glyco_hydro_20b"/>
    <property type="match status" value="1"/>
</dbReference>
<evidence type="ECO:0000313" key="9">
    <source>
        <dbReference type="Proteomes" id="UP001165653"/>
    </source>
</evidence>
<dbReference type="CDD" id="cd06563">
    <property type="entry name" value="GH20_chitobiase-like"/>
    <property type="match status" value="1"/>
</dbReference>
<dbReference type="InterPro" id="IPR008979">
    <property type="entry name" value="Galactose-bd-like_sf"/>
</dbReference>
<dbReference type="Proteomes" id="UP001165653">
    <property type="component" value="Unassembled WGS sequence"/>
</dbReference>
<protein>
    <recommendedName>
        <fullName evidence="3">beta-N-acetylhexosaminidase</fullName>
        <ecNumber evidence="3">3.2.1.52</ecNumber>
    </recommendedName>
</protein>
<gene>
    <name evidence="8" type="ORF">OJ996_08525</name>
</gene>
<comment type="caution">
    <text evidence="8">The sequence shown here is derived from an EMBL/GenBank/DDBJ whole genome shotgun (WGS) entry which is preliminary data.</text>
</comment>
<dbReference type="SUPFAM" id="SSF49785">
    <property type="entry name" value="Galactose-binding domain-like"/>
    <property type="match status" value="1"/>
</dbReference>
<dbReference type="Gene3D" id="3.20.20.80">
    <property type="entry name" value="Glycosidases"/>
    <property type="match status" value="1"/>
</dbReference>
<dbReference type="SUPFAM" id="SSF55545">
    <property type="entry name" value="beta-N-acetylhexosaminidase-like domain"/>
    <property type="match status" value="1"/>
</dbReference>
<reference evidence="8" key="1">
    <citation type="submission" date="2022-10" db="EMBL/GenBank/DDBJ databases">
        <title>Luteolibacter sp. GHJ8, whole genome shotgun sequencing project.</title>
        <authorList>
            <person name="Zhao G."/>
            <person name="Shen L."/>
        </authorList>
    </citation>
    <scope>NUCLEOTIDE SEQUENCE</scope>
    <source>
        <strain evidence="8">GHJ8</strain>
    </source>
</reference>
<evidence type="ECO:0000256" key="3">
    <source>
        <dbReference type="ARBA" id="ARBA00012663"/>
    </source>
</evidence>
<dbReference type="PANTHER" id="PTHR22600:SF57">
    <property type="entry name" value="BETA-N-ACETYLHEXOSAMINIDASE"/>
    <property type="match status" value="1"/>
</dbReference>
<dbReference type="RefSeq" id="WP_264513120.1">
    <property type="nucleotide sequence ID" value="NZ_JAPDDR010000004.1"/>
</dbReference>
<evidence type="ECO:0000256" key="5">
    <source>
        <dbReference type="ARBA" id="ARBA00023295"/>
    </source>
</evidence>
<organism evidence="8 9">
    <name type="scientific">Luteolibacter rhizosphaerae</name>
    <dbReference type="NCBI Taxonomy" id="2989719"/>
    <lineage>
        <taxon>Bacteria</taxon>
        <taxon>Pseudomonadati</taxon>
        <taxon>Verrucomicrobiota</taxon>
        <taxon>Verrucomicrobiia</taxon>
        <taxon>Verrucomicrobiales</taxon>
        <taxon>Verrucomicrobiaceae</taxon>
        <taxon>Luteolibacter</taxon>
    </lineage>
</organism>
<comment type="similarity">
    <text evidence="2">Belongs to the glycosyl hydrolase 20 family.</text>
</comment>
<dbReference type="InterPro" id="IPR015883">
    <property type="entry name" value="Glyco_hydro_20_cat"/>
</dbReference>
<dbReference type="InterPro" id="IPR015882">
    <property type="entry name" value="HEX_bac_N"/>
</dbReference>
<keyword evidence="5" id="KW-0326">Glycosidase</keyword>
<dbReference type="InterPro" id="IPR029018">
    <property type="entry name" value="Hex-like_dom2"/>
</dbReference>
<dbReference type="SUPFAM" id="SSF51445">
    <property type="entry name" value="(Trans)glycosidases"/>
    <property type="match status" value="1"/>
</dbReference>
<comment type="catalytic activity">
    <reaction evidence="1">
        <text>Hydrolysis of terminal non-reducing N-acetyl-D-hexosamine residues in N-acetyl-beta-D-hexosaminides.</text>
        <dbReference type="EC" id="3.2.1.52"/>
    </reaction>
</comment>
<evidence type="ECO:0000259" key="6">
    <source>
        <dbReference type="Pfam" id="PF00728"/>
    </source>
</evidence>
<dbReference type="Gene3D" id="2.60.120.260">
    <property type="entry name" value="Galactose-binding domain-like"/>
    <property type="match status" value="1"/>
</dbReference>
<dbReference type="EC" id="3.2.1.52" evidence="3"/>